<dbReference type="AlphaFoldDB" id="I0IJ48"/>
<feature type="region of interest" description="Disordered" evidence="2">
    <location>
        <begin position="242"/>
        <end position="349"/>
    </location>
</feature>
<dbReference type="STRING" id="1142394.PSMK_31270"/>
<evidence type="ECO:0000256" key="1">
    <source>
        <dbReference type="PROSITE-ProRule" id="PRU00325"/>
    </source>
</evidence>
<reference evidence="4 5" key="1">
    <citation type="submission" date="2012-02" db="EMBL/GenBank/DDBJ databases">
        <title>Complete genome sequence of Phycisphaera mikurensis NBRC 102666.</title>
        <authorList>
            <person name="Ankai A."/>
            <person name="Hosoyama A."/>
            <person name="Terui Y."/>
            <person name="Sekine M."/>
            <person name="Fukai R."/>
            <person name="Kato Y."/>
            <person name="Nakamura S."/>
            <person name="Yamada-Narita S."/>
            <person name="Kawakoshi A."/>
            <person name="Fukunaga Y."/>
            <person name="Yamazaki S."/>
            <person name="Fujita N."/>
        </authorList>
    </citation>
    <scope>NUCLEOTIDE SEQUENCE [LARGE SCALE GENOMIC DNA]</scope>
    <source>
        <strain evidence="5">NBRC 102666 / KCTC 22515 / FYK2301M01</strain>
    </source>
</reference>
<accession>I0IJ48</accession>
<protein>
    <recommendedName>
        <fullName evidence="3">SWIM-type domain-containing protein</fullName>
    </recommendedName>
</protein>
<sequence length="349" mass="37393">MSYYGYQHFAPAPTVAQLRAKGERACAKLRKTNPGIEPVHIEGRTIARTFWGRAWCDNLEAYRDFAYRLERGRKYVRHRCVVDLSIRGGRVGAVVQGSSLYDVRVEVEPLPEARWTQLKGATVGQIGSAIDLLKGELSDAVIQRLIDLDTGLFPAPAEIRMSCSCPDGAGCCKHVAAALYGVGHRLDTKPDLLFVLRNLDPAELIAHAASADALTGGSGPGSAAELAGEDLDDIFGLSLGQEEKDSAPSAKRKPATEAPAKKKTKKKPAAMKAARKKPAAAAKAAKKKPSPKKKPLAKKYPGKSSEPAPPVRKKATKKAAATKSTAKKPTTKKKAAPKKAVKRSSTPRC</sequence>
<keyword evidence="1" id="KW-0862">Zinc</keyword>
<keyword evidence="1" id="KW-0479">Metal-binding</keyword>
<dbReference type="PROSITE" id="PS50966">
    <property type="entry name" value="ZF_SWIM"/>
    <property type="match status" value="1"/>
</dbReference>
<evidence type="ECO:0000256" key="2">
    <source>
        <dbReference type="SAM" id="MobiDB-lite"/>
    </source>
</evidence>
<keyword evidence="5" id="KW-1185">Reference proteome</keyword>
<dbReference type="PANTHER" id="PTHR38133">
    <property type="entry name" value="SLR1429 PROTEIN"/>
    <property type="match status" value="1"/>
</dbReference>
<dbReference type="Proteomes" id="UP000007881">
    <property type="component" value="Chromosome"/>
</dbReference>
<dbReference type="PANTHER" id="PTHR38133:SF1">
    <property type="entry name" value="SLR1429 PROTEIN"/>
    <property type="match status" value="1"/>
</dbReference>
<feature type="domain" description="SWIM-type" evidence="3">
    <location>
        <begin position="153"/>
        <end position="183"/>
    </location>
</feature>
<gene>
    <name evidence="4" type="ordered locus">PSMK_31270</name>
</gene>
<dbReference type="EMBL" id="AP012338">
    <property type="protein sequence ID" value="BAM05286.1"/>
    <property type="molecule type" value="Genomic_DNA"/>
</dbReference>
<dbReference type="HOGENOM" id="CLU_053146_1_0_0"/>
<dbReference type="KEGG" id="phm:PSMK_31270"/>
<dbReference type="OrthoDB" id="188274at2"/>
<evidence type="ECO:0000259" key="3">
    <source>
        <dbReference type="PROSITE" id="PS50966"/>
    </source>
</evidence>
<evidence type="ECO:0000313" key="5">
    <source>
        <dbReference type="Proteomes" id="UP000007881"/>
    </source>
</evidence>
<evidence type="ECO:0000313" key="4">
    <source>
        <dbReference type="EMBL" id="BAM05286.1"/>
    </source>
</evidence>
<dbReference type="eggNOG" id="COG4279">
    <property type="taxonomic scope" value="Bacteria"/>
</dbReference>
<keyword evidence="1" id="KW-0863">Zinc-finger</keyword>
<dbReference type="Pfam" id="PF04434">
    <property type="entry name" value="SWIM"/>
    <property type="match status" value="1"/>
</dbReference>
<feature type="compositionally biased region" description="Basic residues" evidence="2">
    <location>
        <begin position="261"/>
        <end position="301"/>
    </location>
</feature>
<organism evidence="4 5">
    <name type="scientific">Phycisphaera mikurensis (strain NBRC 102666 / KCTC 22515 / FYK2301M01)</name>
    <dbReference type="NCBI Taxonomy" id="1142394"/>
    <lineage>
        <taxon>Bacteria</taxon>
        <taxon>Pseudomonadati</taxon>
        <taxon>Planctomycetota</taxon>
        <taxon>Phycisphaerae</taxon>
        <taxon>Phycisphaerales</taxon>
        <taxon>Phycisphaeraceae</taxon>
        <taxon>Phycisphaera</taxon>
    </lineage>
</organism>
<feature type="compositionally biased region" description="Basic residues" evidence="2">
    <location>
        <begin position="325"/>
        <end position="342"/>
    </location>
</feature>
<dbReference type="GO" id="GO:0008270">
    <property type="term" value="F:zinc ion binding"/>
    <property type="evidence" value="ECO:0007669"/>
    <property type="project" value="UniProtKB-KW"/>
</dbReference>
<dbReference type="RefSeq" id="WP_014438490.1">
    <property type="nucleotide sequence ID" value="NC_017080.1"/>
</dbReference>
<name>I0IJ48_PHYMF</name>
<proteinExistence type="predicted"/>
<dbReference type="InterPro" id="IPR007527">
    <property type="entry name" value="Znf_SWIM"/>
</dbReference>